<feature type="transmembrane region" description="Helical" evidence="1">
    <location>
        <begin position="62"/>
        <end position="81"/>
    </location>
</feature>
<sequence length="512" mass="58010">MAQVQQKNQMKIVFWIGIGALVMANFKALRQVAPATALGAVFIGIACMFPMYLWCAGKVRGMPIFPFFTLTYLWTFCLPLLSSNPNVLMYSPADHLYASMTTVTFLGCGTFIWWQFVKAPNQNSQPILALPAKGAETFFFWMLGVQLLFNMYFLGAWFSIPGSLFSLVRGIILGLSTLGVFVLCYRSGRGDLSKFRNSLLFFLIAAIILTSAATLILKTALTLFLMSIVAYVIGGRKLPLLALIIGLVCIIPLHYGKHPMRHQYWNGPPRHVQPWEYAAWFQEWLGHSQGELFAKPQRWDPPKEKKESFVDRSSVIHMLLMAQNKIPRLYPYMNGATYAIIPQLMLPRFLSPNKIRSHEGTHMLNVHVKRQTYQETFKTVIAWGLLPEAYANFGFIGALLIGGILGSFYGFVTRVGIDAPTFSFRTLFCILVISFALASTEWTAGVYSATLQQSSMPLIGMRLVLMKRYRLRPPEKYQSSEASLLSRLQSLNEQERQYLLQYLDQPLPQQKP</sequence>
<keyword evidence="1" id="KW-1133">Transmembrane helix</keyword>
<feature type="transmembrane region" description="Helical" evidence="1">
    <location>
        <begin position="35"/>
        <end position="55"/>
    </location>
</feature>
<dbReference type="RefSeq" id="WP_190649221.1">
    <property type="nucleotide sequence ID" value="NZ_CP130144.1"/>
</dbReference>
<feature type="transmembrane region" description="Helical" evidence="1">
    <location>
        <begin position="199"/>
        <end position="232"/>
    </location>
</feature>
<evidence type="ECO:0000256" key="1">
    <source>
        <dbReference type="SAM" id="Phobius"/>
    </source>
</evidence>
<name>A0AA96WPI8_LEPBY</name>
<feature type="transmembrane region" description="Helical" evidence="1">
    <location>
        <begin position="138"/>
        <end position="160"/>
    </location>
</feature>
<evidence type="ECO:0000313" key="2">
    <source>
        <dbReference type="EMBL" id="WNZ43383.1"/>
    </source>
</evidence>
<keyword evidence="1" id="KW-0812">Transmembrane</keyword>
<proteinExistence type="predicted"/>
<feature type="transmembrane region" description="Helical" evidence="1">
    <location>
        <begin position="238"/>
        <end position="255"/>
    </location>
</feature>
<reference evidence="2" key="1">
    <citation type="journal article" date="2023" name="Plants (Basel)">
        <title>Genomic Analysis of Leptolyngbya boryana CZ1 Reveals Efficient Carbon Fixation Modules.</title>
        <authorList>
            <person name="Bai X."/>
            <person name="Wang H."/>
            <person name="Cheng W."/>
            <person name="Wang J."/>
            <person name="Ma M."/>
            <person name="Hu H."/>
            <person name="Song Z."/>
            <person name="Ma H."/>
            <person name="Fan Y."/>
            <person name="Du C."/>
            <person name="Xu J."/>
        </authorList>
    </citation>
    <scope>NUCLEOTIDE SEQUENCE</scope>
    <source>
        <strain evidence="2">CZ1</strain>
    </source>
</reference>
<feature type="transmembrane region" description="Helical" evidence="1">
    <location>
        <begin position="166"/>
        <end position="187"/>
    </location>
</feature>
<accession>A0AA96WPI8</accession>
<dbReference type="AlphaFoldDB" id="A0AA96WPI8"/>
<organism evidence="2">
    <name type="scientific">Leptolyngbya boryana CZ1</name>
    <dbReference type="NCBI Taxonomy" id="3060204"/>
    <lineage>
        <taxon>Bacteria</taxon>
        <taxon>Bacillati</taxon>
        <taxon>Cyanobacteriota</taxon>
        <taxon>Cyanophyceae</taxon>
        <taxon>Leptolyngbyales</taxon>
        <taxon>Leptolyngbyaceae</taxon>
        <taxon>Leptolyngbya group</taxon>
        <taxon>Leptolyngbya</taxon>
    </lineage>
</organism>
<gene>
    <name evidence="2" type="ORF">Q2T42_16150</name>
</gene>
<feature type="transmembrane region" description="Helical" evidence="1">
    <location>
        <begin position="389"/>
        <end position="410"/>
    </location>
</feature>
<reference evidence="2" key="2">
    <citation type="submission" date="2023-07" db="EMBL/GenBank/DDBJ databases">
        <authorList>
            <person name="Bai X.-H."/>
            <person name="Wang H.-H."/>
            <person name="Wang J."/>
            <person name="Ma M.-Y."/>
            <person name="Hu H.-H."/>
            <person name="Song Z.-L."/>
            <person name="Ma H.-G."/>
            <person name="Fan Y."/>
            <person name="Du C.-Y."/>
            <person name="Xu J.-C."/>
        </authorList>
    </citation>
    <scope>NUCLEOTIDE SEQUENCE</scope>
    <source>
        <strain evidence="2">CZ1</strain>
    </source>
</reference>
<feature type="transmembrane region" description="Helical" evidence="1">
    <location>
        <begin position="96"/>
        <end position="117"/>
    </location>
</feature>
<dbReference type="EMBL" id="CP130144">
    <property type="protein sequence ID" value="WNZ43383.1"/>
    <property type="molecule type" value="Genomic_DNA"/>
</dbReference>
<protein>
    <submittedName>
        <fullName evidence="2">Uncharacterized protein</fullName>
    </submittedName>
</protein>
<feature type="transmembrane region" description="Helical" evidence="1">
    <location>
        <begin position="12"/>
        <end position="29"/>
    </location>
</feature>
<feature type="transmembrane region" description="Helical" evidence="1">
    <location>
        <begin position="422"/>
        <end position="440"/>
    </location>
</feature>
<keyword evidence="1" id="KW-0472">Membrane</keyword>